<keyword evidence="1" id="KW-0812">Transmembrane</keyword>
<sequence length="188" mass="20891">MREPLWVFLVPPQALSGVAPPGQLAFFKPNGTSLKSLVVGYLILALAIGVAGATSFPNIPVRSYSQAQYQAGPLSYSNPRVAISGRHEIKENIHHESGNLYAGNRDGRFLTRDSQGDGYSDVQYSVRPQQQTPFRGQYQQQGGIRRFQEGDAYGYNPQINYNAPLANTRSYNPRLGATGNLQNEYRYY</sequence>
<organism evidence="2 3">
    <name type="scientific">Caerostris extrusa</name>
    <name type="common">Bark spider</name>
    <name type="synonym">Caerostris bankana</name>
    <dbReference type="NCBI Taxonomy" id="172846"/>
    <lineage>
        <taxon>Eukaryota</taxon>
        <taxon>Metazoa</taxon>
        <taxon>Ecdysozoa</taxon>
        <taxon>Arthropoda</taxon>
        <taxon>Chelicerata</taxon>
        <taxon>Arachnida</taxon>
        <taxon>Araneae</taxon>
        <taxon>Araneomorphae</taxon>
        <taxon>Entelegynae</taxon>
        <taxon>Araneoidea</taxon>
        <taxon>Araneidae</taxon>
        <taxon>Caerostris</taxon>
    </lineage>
</organism>
<evidence type="ECO:0000313" key="2">
    <source>
        <dbReference type="EMBL" id="GIY30234.1"/>
    </source>
</evidence>
<comment type="caution">
    <text evidence="2">The sequence shown here is derived from an EMBL/GenBank/DDBJ whole genome shotgun (WGS) entry which is preliminary data.</text>
</comment>
<evidence type="ECO:0000313" key="3">
    <source>
        <dbReference type="Proteomes" id="UP001054945"/>
    </source>
</evidence>
<accession>A0AAV4SB99</accession>
<gene>
    <name evidence="2" type="primary">AVEN_26021_1</name>
    <name evidence="2" type="ORF">CEXT_636361</name>
</gene>
<keyword evidence="1" id="KW-0472">Membrane</keyword>
<dbReference type="Proteomes" id="UP001054945">
    <property type="component" value="Unassembled WGS sequence"/>
</dbReference>
<protein>
    <submittedName>
        <fullName evidence="2">Uncharacterized protein</fullName>
    </submittedName>
</protein>
<feature type="transmembrane region" description="Helical" evidence="1">
    <location>
        <begin position="40"/>
        <end position="59"/>
    </location>
</feature>
<name>A0AAV4SB99_CAEEX</name>
<proteinExistence type="predicted"/>
<dbReference type="AlphaFoldDB" id="A0AAV4SB99"/>
<evidence type="ECO:0000256" key="1">
    <source>
        <dbReference type="SAM" id="Phobius"/>
    </source>
</evidence>
<keyword evidence="3" id="KW-1185">Reference proteome</keyword>
<dbReference type="EMBL" id="BPLR01009195">
    <property type="protein sequence ID" value="GIY30234.1"/>
    <property type="molecule type" value="Genomic_DNA"/>
</dbReference>
<reference evidence="2 3" key="1">
    <citation type="submission" date="2021-06" db="EMBL/GenBank/DDBJ databases">
        <title>Caerostris extrusa draft genome.</title>
        <authorList>
            <person name="Kono N."/>
            <person name="Arakawa K."/>
        </authorList>
    </citation>
    <scope>NUCLEOTIDE SEQUENCE [LARGE SCALE GENOMIC DNA]</scope>
</reference>
<keyword evidence="1" id="KW-1133">Transmembrane helix</keyword>